<sequence>MAELHVRTTSLLALCLCCCLLPGAFPQPSDGSQYPPYPRFNPSMAVIIAVLIAALFFMAFFSIYIRHCSEPLSSPSAVGNRRASAAAAASRGLDPAVVATFPTFVYANVKGLKLGKGALECAVCLNEFEDDETLRLIPKCDHVFHPDCIDAWLASHVTCPVCRANLVPHPGDPANSVTELVAELESRPTADHEVDGSGGSDLESGRLRPEASDQNPSVLAPDNAADDKTKPKNGSNSGSNLVNDGRLNRNRTRGSSRSSRRSRWLIFPRSHSTGHSLVQPGEDTERYTLRLPVEVRKRMLDRQLNRAMSMVLLPRGGSSRIGGSTRIVRDDSIGRGKHVRGASSRSDRWFFGIRTPQLFSRAASVRSPRVAAVSEERTTGSATQAEEAEGKANNDMSRPPV</sequence>
<comment type="caution">
    <text evidence="1">The sequence shown here is derived from an EMBL/GenBank/DDBJ whole genome shotgun (WGS) entry which is preliminary data.</text>
</comment>
<organism evidence="1 2">
    <name type="scientific">Melastoma candidum</name>
    <dbReference type="NCBI Taxonomy" id="119954"/>
    <lineage>
        <taxon>Eukaryota</taxon>
        <taxon>Viridiplantae</taxon>
        <taxon>Streptophyta</taxon>
        <taxon>Embryophyta</taxon>
        <taxon>Tracheophyta</taxon>
        <taxon>Spermatophyta</taxon>
        <taxon>Magnoliopsida</taxon>
        <taxon>eudicotyledons</taxon>
        <taxon>Gunneridae</taxon>
        <taxon>Pentapetalae</taxon>
        <taxon>rosids</taxon>
        <taxon>malvids</taxon>
        <taxon>Myrtales</taxon>
        <taxon>Melastomataceae</taxon>
        <taxon>Melastomatoideae</taxon>
        <taxon>Melastomateae</taxon>
        <taxon>Melastoma</taxon>
    </lineage>
</organism>
<keyword evidence="2" id="KW-1185">Reference proteome</keyword>
<protein>
    <submittedName>
        <fullName evidence="1">Uncharacterized protein</fullName>
    </submittedName>
</protein>
<reference evidence="2" key="1">
    <citation type="journal article" date="2023" name="Front. Plant Sci.">
        <title>Chromosomal-level genome assembly of Melastoma candidum provides insights into trichome evolution.</title>
        <authorList>
            <person name="Zhong Y."/>
            <person name="Wu W."/>
            <person name="Sun C."/>
            <person name="Zou P."/>
            <person name="Liu Y."/>
            <person name="Dai S."/>
            <person name="Zhou R."/>
        </authorList>
    </citation>
    <scope>NUCLEOTIDE SEQUENCE [LARGE SCALE GENOMIC DNA]</scope>
</reference>
<evidence type="ECO:0000313" key="1">
    <source>
        <dbReference type="EMBL" id="KAI4364573.1"/>
    </source>
</evidence>
<name>A0ACB9QD51_9MYRT</name>
<dbReference type="EMBL" id="CM042885">
    <property type="protein sequence ID" value="KAI4364573.1"/>
    <property type="molecule type" value="Genomic_DNA"/>
</dbReference>
<gene>
    <name evidence="1" type="ORF">MLD38_020647</name>
</gene>
<dbReference type="Proteomes" id="UP001057402">
    <property type="component" value="Chromosome 6"/>
</dbReference>
<evidence type="ECO:0000313" key="2">
    <source>
        <dbReference type="Proteomes" id="UP001057402"/>
    </source>
</evidence>
<proteinExistence type="predicted"/>
<accession>A0ACB9QD51</accession>